<dbReference type="Proteomes" id="UP000019225">
    <property type="component" value="Chromosome"/>
</dbReference>
<feature type="compositionally biased region" description="Polar residues" evidence="1">
    <location>
        <begin position="1008"/>
        <end position="1022"/>
    </location>
</feature>
<dbReference type="InterPro" id="IPR003615">
    <property type="entry name" value="HNH_nuc"/>
</dbReference>
<dbReference type="GO" id="GO:0003676">
    <property type="term" value="F:nucleic acid binding"/>
    <property type="evidence" value="ECO:0007669"/>
    <property type="project" value="InterPro"/>
</dbReference>
<evidence type="ECO:0000256" key="1">
    <source>
        <dbReference type="SAM" id="MobiDB-lite"/>
    </source>
</evidence>
<dbReference type="KEGG" id="kal:KALB_5281"/>
<proteinExistence type="predicted"/>
<gene>
    <name evidence="4" type="ORF">KALB_5281</name>
</gene>
<feature type="region of interest" description="Disordered" evidence="1">
    <location>
        <begin position="1630"/>
        <end position="1662"/>
    </location>
</feature>
<dbReference type="NCBIfam" id="TIGR03696">
    <property type="entry name" value="Rhs_assc_core"/>
    <property type="match status" value="1"/>
</dbReference>
<dbReference type="PANTHER" id="PTHR32305">
    <property type="match status" value="1"/>
</dbReference>
<evidence type="ECO:0000259" key="3">
    <source>
        <dbReference type="Pfam" id="PF01844"/>
    </source>
</evidence>
<evidence type="ECO:0000256" key="2">
    <source>
        <dbReference type="SAM" id="SignalP"/>
    </source>
</evidence>
<keyword evidence="5" id="KW-1185">Reference proteome</keyword>
<feature type="chain" id="PRO_5004875330" description="HNH domain-containing protein" evidence="2">
    <location>
        <begin position="40"/>
        <end position="2137"/>
    </location>
</feature>
<dbReference type="InterPro" id="IPR022385">
    <property type="entry name" value="Rhs_assc_core"/>
</dbReference>
<dbReference type="CDD" id="cd00085">
    <property type="entry name" value="HNHc"/>
    <property type="match status" value="1"/>
</dbReference>
<dbReference type="eggNOG" id="COG3209">
    <property type="taxonomic scope" value="Bacteria"/>
</dbReference>
<feature type="domain" description="HNH" evidence="3">
    <location>
        <begin position="2082"/>
        <end position="2112"/>
    </location>
</feature>
<dbReference type="InterPro" id="IPR002711">
    <property type="entry name" value="HNH"/>
</dbReference>
<feature type="signal peptide" evidence="2">
    <location>
        <begin position="1"/>
        <end position="39"/>
    </location>
</feature>
<dbReference type="PATRIC" id="fig|1449976.3.peg.5297"/>
<dbReference type="eggNOG" id="COG1403">
    <property type="taxonomic scope" value="Bacteria"/>
</dbReference>
<dbReference type="Gene3D" id="1.10.30.50">
    <property type="match status" value="1"/>
</dbReference>
<dbReference type="EMBL" id="CP007155">
    <property type="protein sequence ID" value="AHH98643.1"/>
    <property type="molecule type" value="Genomic_DNA"/>
</dbReference>
<dbReference type="InterPro" id="IPR006530">
    <property type="entry name" value="YD"/>
</dbReference>
<dbReference type="Pfam" id="PF05593">
    <property type="entry name" value="RHS_repeat"/>
    <property type="match status" value="1"/>
</dbReference>
<accession>W5WBX1</accession>
<keyword evidence="2" id="KW-0732">Signal</keyword>
<evidence type="ECO:0000313" key="4">
    <source>
        <dbReference type="EMBL" id="AHH98643.1"/>
    </source>
</evidence>
<dbReference type="OrthoDB" id="291011at2"/>
<dbReference type="HOGENOM" id="CLU_000662_1_0_11"/>
<dbReference type="InterPro" id="IPR050708">
    <property type="entry name" value="T6SS_VgrG/RHS"/>
</dbReference>
<sequence length="2137" mass="227258">MSRVGGANTPVRRQPRWVVLSTVLAGALVASLTTTVAPAADAAPSKRPAVPVEKLIPHTNTALTSLRAPTAPQAGVLEGTSWPAAGDADLSVGAAAVPNAKADTVQHAGTLPIRISPQTAAKAQATAVAAPPTYHVHLADHAAASKAGVSGVLFAVTSDGVDQPVTVGVDYSSFRNAVGADFGSRLHLVQLPACALTTPDKSECRTQTPLPAATNDATNHVVSAAVTPPARQASAARASATSMVLAATSGAAGSNGTYAASSLAPSGSWSVGGSTGNFTWTYPIPTPPPAAGKGVAPQVALTYDSSSVDGRTSSTNNQPSWIGEGWEYTPGFVERTYRTCRDDPAGTAPKTDDFCWAGQIVTMTLGGQQVSLVQDDTTHTWHASRDSGNRVELLTGTANGANNGEYWKITTPDGTQYFFGRGSGPGHTTQAGTNSTWTEPVYGAHSGEPCNNPSGFAASSCNQAWRWNLDYVEDPHGNATMYYYTTESNYYGGNNATTGVSYTRAGYLSRIDYGLRQENGTVYGATAPDQVLFTVSERCLPSGAITCDPSQFTKDNAQSWPDTPQDLQCTQGASCEIHQPTLWSTKRLTNITTQYYNGTSYTKVDSYDLKHQFFTAADPALWLSSITRTGYAADGTSVALPPVSFTGQMRDNRVLNYNNQPAMARWRLTNIATETGEALSVSYSDPECTKTNVPSDPSTDTMRCFPVRWTPPYATDPILDYFHKYLVTEVKVQDSNALTPTQRTTYTYIGTPAWHRDDNEITKPADRTYGQFRGYQQVEVRTGDPAHTTDGAADHQTLTRTTYYRGMDGDTLPDGKARPPATVPDSLGETVPDSNDYSGSVREVQSFNGDGSPQLSDTITDLSTVATSASRARTDLPALRALVIGDKRTRQFTALAAGGSRGKTMASVYDSAGRLTKQTASGDGLPDLCTTTRYADNTSTWIRNLVKEIIISREACTDADPTPTLIQSDTRTYFDKQTDLGVVSGPGDATRTESAKTNDNGALTFITTGTSEFDPSGRTKSTIDPLGHTTKTDYTPADGGVVTKTVLTNAKGQTTTTLINPDRGTTAGTIDVAGHRTDTTYDPLGRLTSVWLPGHSKANNQKASITYDYLLRADGPLAVTTKTLVDNGKDLSYVTQVQLSDSLGRPLQTQKDAEGGGRVVSDSFYDSHGWVTRTNNHYYTDGAPATTLIAVADKSVPDRTLTTYDGSGRATLATAYNGLTATWATQTIYGGDRTTVIPPQGGVPTTTITDARGKTTELRQYTQKPAITGNVVTGDAYQATTYHYTPLGQQDKITDSSGNTWTYSFDLLGRKLSQTDPDSGTTTSSYNDADQLTATTDSRNQTLAFTYDEIGRKTAEFSGSLSGTKLASWTYDTKQAGKLTYSTRYTPNGNYSVGVTGYDDMGNPGGTFTALPASETGFATIYTSSNAWTTTGLQIGVQPADGGGLPGEYIGMTYDSMGNPSTTTGVNAYVTGTSYTPYSEPNQYTVGSSDQPSWLTYGRDEQTRRLSQTTFTTQRAVAQLDDTRYSYDPAGNLTRVVDVQGPAGASTPTQTQCFGYDALARLNQAWTATDNCAAQPSASTIGGATPYWLSWTFDPSGLRKTQTQHALPGATGGDTVTTYTYPAAGAPQAHTLTGTSTTGPNGKSTTGYTYDSVGNTKTRTLPAGSQTLSWDVENRPASVQTPAGTTTYVYDADGNELLRRDPTTTTLFLPGEELARTNSTGVITGTRYYSHAGTVVALRVGGKDPVYLDGDQHGTEQVTYEPYTQTITRRAFDPYGNALGAGSGTWPDNHGFLNKPLDTATGLTDVGAREYDTATGRFISVDPVLDAASPQSLAGYTYSNNNPTTLSDPSGKHYEEQAGDGHYYYIYPGTRAESEEIAAYDNHAAEWRAQQGQPVIVDRGNGIIGVRDPKSGKSYYGGFDLGADAPEIHLLTSYGRRLYDEAGETASTWYNLDPDNNPAYTFTVKSMLESICAEYSGVCSDAFVDYLANKKMHDPNFPAGNDGMGVSGFALGAAAVGAVGASGRIPGGAPGSRPSKSFTPAGKRIVWEKNEEANDGTPACALCGTPVVKPQQSKRGVTPPLNEGAVDHRIPKVQGGSGDPSNGDLLCAVCNSVDKRGYSYWELYEQMGTFPNGGLPW</sequence>
<dbReference type="GO" id="GO:0004519">
    <property type="term" value="F:endonuclease activity"/>
    <property type="evidence" value="ECO:0007669"/>
    <property type="project" value="InterPro"/>
</dbReference>
<dbReference type="NCBIfam" id="TIGR01643">
    <property type="entry name" value="YD_repeat_2x"/>
    <property type="match status" value="2"/>
</dbReference>
<dbReference type="GO" id="GO:0008270">
    <property type="term" value="F:zinc ion binding"/>
    <property type="evidence" value="ECO:0007669"/>
    <property type="project" value="InterPro"/>
</dbReference>
<feature type="region of interest" description="Disordered" evidence="1">
    <location>
        <begin position="803"/>
        <end position="837"/>
    </location>
</feature>
<dbReference type="PANTHER" id="PTHR32305:SF17">
    <property type="entry name" value="TRNA NUCLEASE WAPA"/>
    <property type="match status" value="1"/>
</dbReference>
<dbReference type="STRING" id="1449976.KALB_5281"/>
<organism evidence="4 5">
    <name type="scientific">Kutzneria albida DSM 43870</name>
    <dbReference type="NCBI Taxonomy" id="1449976"/>
    <lineage>
        <taxon>Bacteria</taxon>
        <taxon>Bacillati</taxon>
        <taxon>Actinomycetota</taxon>
        <taxon>Actinomycetes</taxon>
        <taxon>Pseudonocardiales</taxon>
        <taxon>Pseudonocardiaceae</taxon>
        <taxon>Kutzneria</taxon>
    </lineage>
</organism>
<feature type="region of interest" description="Disordered" evidence="1">
    <location>
        <begin position="1008"/>
        <end position="1035"/>
    </location>
</feature>
<dbReference type="InterPro" id="IPR031325">
    <property type="entry name" value="RHS_repeat"/>
</dbReference>
<name>W5WBX1_9PSEU</name>
<dbReference type="Gene3D" id="2.180.10.10">
    <property type="entry name" value="RHS repeat-associated core"/>
    <property type="match status" value="2"/>
</dbReference>
<reference evidence="4 5" key="1">
    <citation type="journal article" date="2014" name="BMC Genomics">
        <title>Complete genome sequence of producer of the glycopeptide antibiotic Aculeximycin Kutzneria albida DSM 43870T, a representative of minor genus of Pseudonocardiaceae.</title>
        <authorList>
            <person name="Rebets Y."/>
            <person name="Tokovenko B."/>
            <person name="Lushchyk I."/>
            <person name="Ruckert C."/>
            <person name="Zaburannyi N."/>
            <person name="Bechthold A."/>
            <person name="Kalinowski J."/>
            <person name="Luzhetskyy A."/>
        </authorList>
    </citation>
    <scope>NUCLEOTIDE SEQUENCE [LARGE SCALE GENOMIC DNA]</scope>
    <source>
        <strain evidence="4">DSM 43870</strain>
    </source>
</reference>
<protein>
    <recommendedName>
        <fullName evidence="3">HNH domain-containing protein</fullName>
    </recommendedName>
</protein>
<dbReference type="Pfam" id="PF01844">
    <property type="entry name" value="HNH"/>
    <property type="match status" value="1"/>
</dbReference>
<evidence type="ECO:0000313" key="5">
    <source>
        <dbReference type="Proteomes" id="UP000019225"/>
    </source>
</evidence>